<protein>
    <submittedName>
        <fullName evidence="1 2">Uncharacterized protein</fullName>
    </submittedName>
</protein>
<keyword evidence="3" id="KW-1185">Reference proteome</keyword>
<dbReference type="AlphaFoldDB" id="R7V064"/>
<evidence type="ECO:0000313" key="3">
    <source>
        <dbReference type="Proteomes" id="UP000014760"/>
    </source>
</evidence>
<organism evidence="1">
    <name type="scientific">Capitella teleta</name>
    <name type="common">Polychaete worm</name>
    <dbReference type="NCBI Taxonomy" id="283909"/>
    <lineage>
        <taxon>Eukaryota</taxon>
        <taxon>Metazoa</taxon>
        <taxon>Spiralia</taxon>
        <taxon>Lophotrochozoa</taxon>
        <taxon>Annelida</taxon>
        <taxon>Polychaeta</taxon>
        <taxon>Sedentaria</taxon>
        <taxon>Scolecida</taxon>
        <taxon>Capitellidae</taxon>
        <taxon>Capitella</taxon>
    </lineage>
</organism>
<reference evidence="2" key="3">
    <citation type="submission" date="2015-06" db="UniProtKB">
        <authorList>
            <consortium name="EnsemblMetazoa"/>
        </authorList>
    </citation>
    <scope>IDENTIFICATION</scope>
</reference>
<sequence>MNRSDILGFSIGLFTGILVFISQRNVPPHENNTSEYEINSAKVGRALLASNSKANEWMLLYDSKDVVDPTENSALESKEDIILGKDTGVVTQLLADEVTTSKFLHVGVLCSGRNERMVNTIKSTWGPDANALYYHASDHFHVFNRSPRDTVVAAGPQIQLPLWSLDHICDHLLDGYKWHMLVDDHSYCIEGAQALIMSRRLLKTVCPFVDPKGSADRKSESWSQRVVDSLKIGQVHIQPMAMFASYEDIFPLPEIHPDRETMKRFHSVLILSGIPSAASMTSSHVATIRQRLKDAKQSLFAFHNSFKDMIYLIKQQNIDVKPHVMQAYERAFSQQIKTENPCVTSVVATPWIEEISDFALDVRSAGICLTGDGSPVLRLDVVTHSHVQTVFVHVANVIQSAESWIL</sequence>
<dbReference type="EMBL" id="KB298595">
    <property type="protein sequence ID" value="ELU09051.1"/>
    <property type="molecule type" value="Genomic_DNA"/>
</dbReference>
<dbReference type="EnsemblMetazoa" id="CapteT203730">
    <property type="protein sequence ID" value="CapteP203730"/>
    <property type="gene ID" value="CapteG203730"/>
</dbReference>
<accession>R7V064</accession>
<reference evidence="3" key="1">
    <citation type="submission" date="2012-12" db="EMBL/GenBank/DDBJ databases">
        <authorList>
            <person name="Hellsten U."/>
            <person name="Grimwood J."/>
            <person name="Chapman J.A."/>
            <person name="Shapiro H."/>
            <person name="Aerts A."/>
            <person name="Otillar R.P."/>
            <person name="Terry A.Y."/>
            <person name="Boore J.L."/>
            <person name="Simakov O."/>
            <person name="Marletaz F."/>
            <person name="Cho S.-J."/>
            <person name="Edsinger-Gonzales E."/>
            <person name="Havlak P."/>
            <person name="Kuo D.-H."/>
            <person name="Larsson T."/>
            <person name="Lv J."/>
            <person name="Arendt D."/>
            <person name="Savage R."/>
            <person name="Osoegawa K."/>
            <person name="de Jong P."/>
            <person name="Lindberg D.R."/>
            <person name="Seaver E.C."/>
            <person name="Weisblat D.A."/>
            <person name="Putnam N.H."/>
            <person name="Grigoriev I.V."/>
            <person name="Rokhsar D.S."/>
        </authorList>
    </citation>
    <scope>NUCLEOTIDE SEQUENCE</scope>
    <source>
        <strain evidence="3">I ESC-2004</strain>
    </source>
</reference>
<dbReference type="EMBL" id="AMQN01006541">
    <property type="status" value="NOT_ANNOTATED_CDS"/>
    <property type="molecule type" value="Genomic_DNA"/>
</dbReference>
<evidence type="ECO:0000313" key="2">
    <source>
        <dbReference type="EnsemblMetazoa" id="CapteP203730"/>
    </source>
</evidence>
<dbReference type="HOGENOM" id="CLU_678339_0_0_1"/>
<reference evidence="1 3" key="2">
    <citation type="journal article" date="2013" name="Nature">
        <title>Insights into bilaterian evolution from three spiralian genomes.</title>
        <authorList>
            <person name="Simakov O."/>
            <person name="Marletaz F."/>
            <person name="Cho S.J."/>
            <person name="Edsinger-Gonzales E."/>
            <person name="Havlak P."/>
            <person name="Hellsten U."/>
            <person name="Kuo D.H."/>
            <person name="Larsson T."/>
            <person name="Lv J."/>
            <person name="Arendt D."/>
            <person name="Savage R."/>
            <person name="Osoegawa K."/>
            <person name="de Jong P."/>
            <person name="Grimwood J."/>
            <person name="Chapman J.A."/>
            <person name="Shapiro H."/>
            <person name="Aerts A."/>
            <person name="Otillar R.P."/>
            <person name="Terry A.Y."/>
            <person name="Boore J.L."/>
            <person name="Grigoriev I.V."/>
            <person name="Lindberg D.R."/>
            <person name="Seaver E.C."/>
            <person name="Weisblat D.A."/>
            <person name="Putnam N.H."/>
            <person name="Rokhsar D.S."/>
        </authorList>
    </citation>
    <scope>NUCLEOTIDE SEQUENCE</scope>
    <source>
        <strain evidence="1 3">I ESC-2004</strain>
    </source>
</reference>
<dbReference type="Proteomes" id="UP000014760">
    <property type="component" value="Unassembled WGS sequence"/>
</dbReference>
<evidence type="ECO:0000313" key="1">
    <source>
        <dbReference type="EMBL" id="ELU09051.1"/>
    </source>
</evidence>
<dbReference type="EMBL" id="AMQN01006540">
    <property type="status" value="NOT_ANNOTATED_CDS"/>
    <property type="molecule type" value="Genomic_DNA"/>
</dbReference>
<name>R7V064_CAPTE</name>
<gene>
    <name evidence="1" type="ORF">CAPTEDRAFT_203730</name>
</gene>
<proteinExistence type="predicted"/>